<dbReference type="AlphaFoldDB" id="A0A6J6EDP1"/>
<dbReference type="SUPFAM" id="SSF74942">
    <property type="entry name" value="YhbC-like, C-terminal domain"/>
    <property type="match status" value="1"/>
</dbReference>
<dbReference type="InterPro" id="IPR036847">
    <property type="entry name" value="RimP_C_sf"/>
</dbReference>
<keyword evidence="2" id="KW-0690">Ribosome biogenesis</keyword>
<dbReference type="CDD" id="cd01734">
    <property type="entry name" value="YlxS_C"/>
    <property type="match status" value="1"/>
</dbReference>
<dbReference type="HAMAP" id="MF_01077">
    <property type="entry name" value="RimP"/>
    <property type="match status" value="1"/>
</dbReference>
<dbReference type="GO" id="GO:0000028">
    <property type="term" value="P:ribosomal small subunit assembly"/>
    <property type="evidence" value="ECO:0007669"/>
    <property type="project" value="TreeGrafter"/>
</dbReference>
<dbReference type="PANTHER" id="PTHR33867:SF1">
    <property type="entry name" value="RIBOSOME MATURATION FACTOR RIMP"/>
    <property type="match status" value="1"/>
</dbReference>
<feature type="domain" description="Ribosome maturation factor RimP C-terminal" evidence="4">
    <location>
        <begin position="92"/>
        <end position="153"/>
    </location>
</feature>
<accession>A0A6J6EDP1</accession>
<organism evidence="5">
    <name type="scientific">freshwater metagenome</name>
    <dbReference type="NCBI Taxonomy" id="449393"/>
    <lineage>
        <taxon>unclassified sequences</taxon>
        <taxon>metagenomes</taxon>
        <taxon>ecological metagenomes</taxon>
    </lineage>
</organism>
<dbReference type="Pfam" id="PF02576">
    <property type="entry name" value="RimP_N"/>
    <property type="match status" value="1"/>
</dbReference>
<dbReference type="InterPro" id="IPR003728">
    <property type="entry name" value="Ribosome_maturation_RimP"/>
</dbReference>
<sequence length="163" mass="17715">MRGASMSDKNLAVVQQIVTPIAAALNLDVEDIEIRKTGNRQLVRIILDKDGGIAMDEVAAATRAISDALDEVTELAAPFTLEVTSPGVDRPMTLPRHWRRNIGRLVRIELANSAPVEGRIIAATDAGVTLQVKQAQREFALTQISRAIVQVEFNRPSEVADGH</sequence>
<dbReference type="GO" id="GO:0006412">
    <property type="term" value="P:translation"/>
    <property type="evidence" value="ECO:0007669"/>
    <property type="project" value="TreeGrafter"/>
</dbReference>
<dbReference type="NCBIfam" id="NF000930">
    <property type="entry name" value="PRK00092.2-2"/>
    <property type="match status" value="1"/>
</dbReference>
<evidence type="ECO:0000256" key="2">
    <source>
        <dbReference type="ARBA" id="ARBA00022517"/>
    </source>
</evidence>
<dbReference type="InterPro" id="IPR028989">
    <property type="entry name" value="RimP_N"/>
</dbReference>
<dbReference type="InterPro" id="IPR028998">
    <property type="entry name" value="RimP_C"/>
</dbReference>
<feature type="domain" description="Ribosome maturation factor RimP N-terminal" evidence="3">
    <location>
        <begin position="17"/>
        <end position="89"/>
    </location>
</feature>
<evidence type="ECO:0000313" key="5">
    <source>
        <dbReference type="EMBL" id="CAB4574601.1"/>
    </source>
</evidence>
<dbReference type="PANTHER" id="PTHR33867">
    <property type="entry name" value="RIBOSOME MATURATION FACTOR RIMP"/>
    <property type="match status" value="1"/>
</dbReference>
<keyword evidence="1" id="KW-0963">Cytoplasm</keyword>
<reference evidence="5" key="1">
    <citation type="submission" date="2020-05" db="EMBL/GenBank/DDBJ databases">
        <authorList>
            <person name="Chiriac C."/>
            <person name="Salcher M."/>
            <person name="Ghai R."/>
            <person name="Kavagutti S V."/>
        </authorList>
    </citation>
    <scope>NUCLEOTIDE SEQUENCE</scope>
</reference>
<evidence type="ECO:0000256" key="1">
    <source>
        <dbReference type="ARBA" id="ARBA00022490"/>
    </source>
</evidence>
<gene>
    <name evidence="5" type="ORF">UFOPK1726_00492</name>
</gene>
<dbReference type="Gene3D" id="3.30.300.70">
    <property type="entry name" value="RimP-like superfamily, N-terminal"/>
    <property type="match status" value="1"/>
</dbReference>
<dbReference type="InterPro" id="IPR035956">
    <property type="entry name" value="RimP_N_sf"/>
</dbReference>
<evidence type="ECO:0000259" key="4">
    <source>
        <dbReference type="Pfam" id="PF17384"/>
    </source>
</evidence>
<dbReference type="EMBL" id="CAEZTT010000041">
    <property type="protein sequence ID" value="CAB4574601.1"/>
    <property type="molecule type" value="Genomic_DNA"/>
</dbReference>
<dbReference type="SUPFAM" id="SSF75420">
    <property type="entry name" value="YhbC-like, N-terminal domain"/>
    <property type="match status" value="1"/>
</dbReference>
<proteinExistence type="inferred from homology"/>
<dbReference type="Pfam" id="PF17384">
    <property type="entry name" value="DUF150_C"/>
    <property type="match status" value="1"/>
</dbReference>
<evidence type="ECO:0000259" key="3">
    <source>
        <dbReference type="Pfam" id="PF02576"/>
    </source>
</evidence>
<dbReference type="GO" id="GO:0005829">
    <property type="term" value="C:cytosol"/>
    <property type="evidence" value="ECO:0007669"/>
    <property type="project" value="TreeGrafter"/>
</dbReference>
<protein>
    <submittedName>
        <fullName evidence="5">Unannotated protein</fullName>
    </submittedName>
</protein>
<name>A0A6J6EDP1_9ZZZZ</name>